<dbReference type="AlphaFoldDB" id="A0A131YB60"/>
<sequence>MSTPSGPWTFWVSLLLFAAFTAAPVATLVSISFVSPLCRDMPLFQHILFLCRTSVLCVPSSFRHAELKTVSFLLAGTMLFRHI</sequence>
<keyword evidence="1" id="KW-0812">Transmembrane</keyword>
<evidence type="ECO:0000256" key="1">
    <source>
        <dbReference type="SAM" id="Phobius"/>
    </source>
</evidence>
<organism evidence="2">
    <name type="scientific">Rhipicephalus appendiculatus</name>
    <name type="common">Brown ear tick</name>
    <dbReference type="NCBI Taxonomy" id="34631"/>
    <lineage>
        <taxon>Eukaryota</taxon>
        <taxon>Metazoa</taxon>
        <taxon>Ecdysozoa</taxon>
        <taxon>Arthropoda</taxon>
        <taxon>Chelicerata</taxon>
        <taxon>Arachnida</taxon>
        <taxon>Acari</taxon>
        <taxon>Parasitiformes</taxon>
        <taxon>Ixodida</taxon>
        <taxon>Ixodoidea</taxon>
        <taxon>Ixodidae</taxon>
        <taxon>Rhipicephalinae</taxon>
        <taxon>Rhipicephalus</taxon>
        <taxon>Rhipicephalus</taxon>
    </lineage>
</organism>
<reference evidence="2" key="1">
    <citation type="journal article" date="2016" name="Ticks Tick Borne Dis.">
        <title>De novo assembly and annotation of the salivary gland transcriptome of Rhipicephalus appendiculatus male and female ticks during blood feeding.</title>
        <authorList>
            <person name="de Castro M.H."/>
            <person name="de Klerk D."/>
            <person name="Pienaar R."/>
            <person name="Latif A.A."/>
            <person name="Rees D.J."/>
            <person name="Mans B.J."/>
        </authorList>
    </citation>
    <scope>NUCLEOTIDE SEQUENCE</scope>
    <source>
        <tissue evidence="2">Salivary glands</tissue>
    </source>
</reference>
<keyword evidence="1" id="KW-0472">Membrane</keyword>
<dbReference type="EMBL" id="GEDV01012420">
    <property type="protein sequence ID" value="JAP76137.1"/>
    <property type="molecule type" value="Transcribed_RNA"/>
</dbReference>
<protein>
    <submittedName>
        <fullName evidence="2">Uncharacterized protein</fullName>
    </submittedName>
</protein>
<proteinExistence type="predicted"/>
<accession>A0A131YB60</accession>
<feature type="transmembrane region" description="Helical" evidence="1">
    <location>
        <begin position="12"/>
        <end position="34"/>
    </location>
</feature>
<name>A0A131YB60_RHIAP</name>
<keyword evidence="1" id="KW-1133">Transmembrane helix</keyword>
<evidence type="ECO:0000313" key="2">
    <source>
        <dbReference type="EMBL" id="JAP76137.1"/>
    </source>
</evidence>